<feature type="region of interest" description="Disordered" evidence="1">
    <location>
        <begin position="187"/>
        <end position="228"/>
    </location>
</feature>
<dbReference type="Gene3D" id="1.10.10.60">
    <property type="entry name" value="Homeodomain-like"/>
    <property type="match status" value="1"/>
</dbReference>
<dbReference type="EMBL" id="JBBNAG010000001">
    <property type="protein sequence ID" value="KAK9165454.1"/>
    <property type="molecule type" value="Genomic_DNA"/>
</dbReference>
<dbReference type="GO" id="GO:0001156">
    <property type="term" value="F:TFIIIC-class transcription factor complex binding"/>
    <property type="evidence" value="ECO:0007669"/>
    <property type="project" value="TreeGrafter"/>
</dbReference>
<sequence>MDFESDPFFDILGGPSANNINAKAGAKFQPKAKARMKKQSKPMLTSNIANAALAEGKTDTTDFPEQNILHHPSPLVASTNAECLTNLIDTSNIFESGELVQRAEVSHSGIPISGDEGPASALHVNTEDDMESTCMKLTESNTHKDLQSAFPGLGETADIFSELELFDNILSHSTTTNASAVRKFQPKAKGNAQLKNKPPPSGTVTNDMLEPSLAGASNSRDIVNSPDIPAFSSNGSSVLQSCISVQRDASLKDHASQDPISSQEAGDFNLSGDFLIDAGRLNREEAEAFPGSESFGALDQPDANAGDGRLMASNTEHLEEDSASAVPTDFQEVLTLETSASPPNYTPSEFQNPEHLENVAVASDLNATAVDDLADSHVILEQSNNEKTRNRKRKCKVATREVRGVHSRDSEEYRQGNQDENFTTGEVNEAAEPKMKLRKRRNTISAGFQENGSQVNGDIIDDVTSDSLMDRGLNNSDDDEYEEEEAPGLKKAPKSSKKPAAKKTVCRSKKAEEAGKSNENPPKKKFSHSTRRNRRQANKFLLESEEPLDPKKLMIKDLILRAEVEERKLSKDPTASKNSLPNERSFTWAAAASYGEDPFLSGLENPDDGGGVSKIDESPVKLNYHSYMDKTPKERWSKHDTEVFYKGIQQFGTDFAMIQQLFPGRTRHQVKLKYKKEERQHPLKVYDALTNRSKDHSHFELVIERLQQAAAAAAQADQNSGGDVESAGGTGEEENTAETNNDEENFKADEEEDEGTENLDDEGTKISSAAKSYQSEDSPYQWSQYNNHYDDDYMS</sequence>
<feature type="compositionally biased region" description="Polar residues" evidence="1">
    <location>
        <begin position="765"/>
        <end position="787"/>
    </location>
</feature>
<feature type="compositionally biased region" description="Acidic residues" evidence="1">
    <location>
        <begin position="731"/>
        <end position="761"/>
    </location>
</feature>
<dbReference type="SUPFAM" id="SSF46689">
    <property type="entry name" value="Homeodomain-like"/>
    <property type="match status" value="1"/>
</dbReference>
<dbReference type="PANTHER" id="PTHR22929">
    <property type="entry name" value="RNA POLYMERASE III TRANSCRIPTION INITIATION FACTOR B"/>
    <property type="match status" value="1"/>
</dbReference>
<dbReference type="PROSITE" id="PS51293">
    <property type="entry name" value="SANT"/>
    <property type="match status" value="1"/>
</dbReference>
<dbReference type="GO" id="GO:0070898">
    <property type="term" value="P:RNA polymerase III preinitiation complex assembly"/>
    <property type="evidence" value="ECO:0007669"/>
    <property type="project" value="TreeGrafter"/>
</dbReference>
<accession>A0AAP0LA83</accession>
<dbReference type="AlphaFoldDB" id="A0AAP0LA83"/>
<feature type="compositionally biased region" description="Acidic residues" evidence="1">
    <location>
        <begin position="476"/>
        <end position="486"/>
    </location>
</feature>
<dbReference type="InterPro" id="IPR009057">
    <property type="entry name" value="Homeodomain-like_sf"/>
</dbReference>
<dbReference type="InterPro" id="IPR039467">
    <property type="entry name" value="TFIIIB_B''_Myb"/>
</dbReference>
<gene>
    <name evidence="3" type="ORF">Scep_000645</name>
</gene>
<evidence type="ECO:0000313" key="3">
    <source>
        <dbReference type="EMBL" id="KAK9165454.1"/>
    </source>
</evidence>
<feature type="region of interest" description="Disordered" evidence="1">
    <location>
        <begin position="466"/>
        <end position="534"/>
    </location>
</feature>
<dbReference type="InterPro" id="IPR001005">
    <property type="entry name" value="SANT/Myb"/>
</dbReference>
<dbReference type="InterPro" id="IPR017884">
    <property type="entry name" value="SANT_dom"/>
</dbReference>
<reference evidence="3 4" key="1">
    <citation type="submission" date="2024-01" db="EMBL/GenBank/DDBJ databases">
        <title>Genome assemblies of Stephania.</title>
        <authorList>
            <person name="Yang L."/>
        </authorList>
    </citation>
    <scope>NUCLEOTIDE SEQUENCE [LARGE SCALE GENOMIC DNA]</scope>
    <source>
        <strain evidence="3">JXDWG</strain>
        <tissue evidence="3">Leaf</tissue>
    </source>
</reference>
<comment type="caution">
    <text evidence="3">The sequence shown here is derived from an EMBL/GenBank/DDBJ whole genome shotgun (WGS) entry which is preliminary data.</text>
</comment>
<feature type="compositionally biased region" description="Basic residues" evidence="1">
    <location>
        <begin position="523"/>
        <end position="534"/>
    </location>
</feature>
<evidence type="ECO:0000259" key="2">
    <source>
        <dbReference type="PROSITE" id="PS51293"/>
    </source>
</evidence>
<feature type="compositionally biased region" description="Polar residues" evidence="1">
    <location>
        <begin position="415"/>
        <end position="426"/>
    </location>
</feature>
<keyword evidence="4" id="KW-1185">Reference proteome</keyword>
<proteinExistence type="predicted"/>
<organism evidence="3 4">
    <name type="scientific">Stephania cephalantha</name>
    <dbReference type="NCBI Taxonomy" id="152367"/>
    <lineage>
        <taxon>Eukaryota</taxon>
        <taxon>Viridiplantae</taxon>
        <taxon>Streptophyta</taxon>
        <taxon>Embryophyta</taxon>
        <taxon>Tracheophyta</taxon>
        <taxon>Spermatophyta</taxon>
        <taxon>Magnoliopsida</taxon>
        <taxon>Ranunculales</taxon>
        <taxon>Menispermaceae</taxon>
        <taxon>Menispermoideae</taxon>
        <taxon>Cissampelideae</taxon>
        <taxon>Stephania</taxon>
    </lineage>
</organism>
<dbReference type="Proteomes" id="UP001419268">
    <property type="component" value="Unassembled WGS sequence"/>
</dbReference>
<dbReference type="SMART" id="SM00717">
    <property type="entry name" value="SANT"/>
    <property type="match status" value="1"/>
</dbReference>
<dbReference type="Pfam" id="PF15963">
    <property type="entry name" value="Myb_DNA-bind_7"/>
    <property type="match status" value="1"/>
</dbReference>
<feature type="region of interest" description="Disordered" evidence="1">
    <location>
        <begin position="713"/>
        <end position="795"/>
    </location>
</feature>
<dbReference type="CDD" id="cd00167">
    <property type="entry name" value="SANT"/>
    <property type="match status" value="1"/>
</dbReference>
<feature type="region of interest" description="Disordered" evidence="1">
    <location>
        <begin position="402"/>
        <end position="437"/>
    </location>
</feature>
<dbReference type="GO" id="GO:0000126">
    <property type="term" value="C:transcription factor TFIIIB complex"/>
    <property type="evidence" value="ECO:0007669"/>
    <property type="project" value="TreeGrafter"/>
</dbReference>
<evidence type="ECO:0000313" key="4">
    <source>
        <dbReference type="Proteomes" id="UP001419268"/>
    </source>
</evidence>
<name>A0AAP0LA83_9MAGN</name>
<feature type="compositionally biased region" description="Basic and acidic residues" evidence="1">
    <location>
        <begin position="402"/>
        <end position="414"/>
    </location>
</feature>
<dbReference type="PANTHER" id="PTHR22929:SF0">
    <property type="entry name" value="TRANSCRIPTION FACTOR TFIIIB COMPONENT B'' HOMOLOG"/>
    <property type="match status" value="1"/>
</dbReference>
<protein>
    <recommendedName>
        <fullName evidence="2">SANT domain-containing protein</fullName>
    </recommendedName>
</protein>
<feature type="compositionally biased region" description="Basic residues" evidence="1">
    <location>
        <begin position="491"/>
        <end position="508"/>
    </location>
</feature>
<feature type="domain" description="SANT" evidence="2">
    <location>
        <begin position="631"/>
        <end position="679"/>
    </location>
</feature>
<evidence type="ECO:0000256" key="1">
    <source>
        <dbReference type="SAM" id="MobiDB-lite"/>
    </source>
</evidence>